<gene>
    <name evidence="4" type="ORF">SAMN02982996_00170</name>
</gene>
<protein>
    <submittedName>
        <fullName evidence="4">Capsule biosynthesis GfcC</fullName>
    </submittedName>
</protein>
<dbReference type="eggNOG" id="ENOG5030EE4">
    <property type="taxonomic scope" value="Bacteria"/>
</dbReference>
<evidence type="ECO:0000259" key="2">
    <source>
        <dbReference type="Pfam" id="PF06251"/>
    </source>
</evidence>
<proteinExistence type="predicted"/>
<feature type="signal peptide" evidence="1">
    <location>
        <begin position="1"/>
        <end position="20"/>
    </location>
</feature>
<evidence type="ECO:0000256" key="1">
    <source>
        <dbReference type="SAM" id="SignalP"/>
    </source>
</evidence>
<dbReference type="Pfam" id="PF06251">
    <property type="entry name" value="Caps_syn_GfcC_C"/>
    <property type="match status" value="1"/>
</dbReference>
<feature type="domain" description="Capsule biosynthesis GfcC-like C-terminal" evidence="2">
    <location>
        <begin position="172"/>
        <end position="258"/>
    </location>
</feature>
<keyword evidence="1" id="KW-0732">Signal</keyword>
<keyword evidence="5" id="KW-1185">Reference proteome</keyword>
<organism evidence="4 5">
    <name type="scientific">Lonsdalea quercina</name>
    <dbReference type="NCBI Taxonomy" id="71657"/>
    <lineage>
        <taxon>Bacteria</taxon>
        <taxon>Pseudomonadati</taxon>
        <taxon>Pseudomonadota</taxon>
        <taxon>Gammaproteobacteria</taxon>
        <taxon>Enterobacterales</taxon>
        <taxon>Pectobacteriaceae</taxon>
        <taxon>Lonsdalea</taxon>
    </lineage>
</organism>
<dbReference type="STRING" id="71657.SAMN02982996_00170"/>
<dbReference type="GeneID" id="97763116"/>
<evidence type="ECO:0000259" key="3">
    <source>
        <dbReference type="Pfam" id="PF20616"/>
    </source>
</evidence>
<dbReference type="InterPro" id="IPR010425">
    <property type="entry name" value="Caps_synth_GfcC-like_C"/>
</dbReference>
<evidence type="ECO:0000313" key="4">
    <source>
        <dbReference type="EMBL" id="SDZ77806.1"/>
    </source>
</evidence>
<dbReference type="AlphaFoldDB" id="A0A1H3VSR1"/>
<dbReference type="Gene3D" id="3.10.20.700">
    <property type="match status" value="1"/>
</dbReference>
<feature type="chain" id="PRO_5010561041" evidence="1">
    <location>
        <begin position="21"/>
        <end position="259"/>
    </location>
</feature>
<dbReference type="Proteomes" id="UP000187280">
    <property type="component" value="Unassembled WGS sequence"/>
</dbReference>
<dbReference type="Gene3D" id="3.10.560.10">
    <property type="entry name" value="Outer membrane lipoprotein wza domain like"/>
    <property type="match status" value="1"/>
</dbReference>
<dbReference type="Pfam" id="PF20616">
    <property type="entry name" value="Caps_syn_GfcC_N"/>
    <property type="match status" value="1"/>
</dbReference>
<accession>A0A1H3VSR1</accession>
<sequence length="259" mass="29222">MLLHNRLAAMLMLMTGTVGAAQLTVKYGDRTLDLVVLEDGVRLDKFYEKTPFPADVNWQNALITNPAMTSRVAAQGQTLQDHLYRLQLWWRDRGDGDYAIAAWYVAQALKQVPIAGRIPTALDPDRVRLDLQSNRPLVGEYQLYLAPYSKQLFLFGLIRTDIDIGTTHVFKDLPLRSGWSVENYIQGRRFLPGGDKNTGYLISGAGTWRKVPLAIWNRQHIEPAAGETLFIGFDPAILPEEMSSLNEQIADYLANRIPH</sequence>
<dbReference type="EMBL" id="FNQS01000001">
    <property type="protein sequence ID" value="SDZ77806.1"/>
    <property type="molecule type" value="Genomic_DNA"/>
</dbReference>
<feature type="domain" description="Capsule biosynthesis GfcC-like N-terminal" evidence="3">
    <location>
        <begin position="21"/>
        <end position="147"/>
    </location>
</feature>
<reference evidence="4 5" key="1">
    <citation type="submission" date="2016-10" db="EMBL/GenBank/DDBJ databases">
        <authorList>
            <person name="de Groot N.N."/>
        </authorList>
    </citation>
    <scope>NUCLEOTIDE SEQUENCE [LARGE SCALE GENOMIC DNA]</scope>
    <source>
        <strain evidence="4 5">ATCC 29281</strain>
    </source>
</reference>
<evidence type="ECO:0000313" key="5">
    <source>
        <dbReference type="Proteomes" id="UP000187280"/>
    </source>
</evidence>
<dbReference type="RefSeq" id="WP_026743138.1">
    <property type="nucleotide sequence ID" value="NZ_FNQS01000001.1"/>
</dbReference>
<dbReference type="InterPro" id="IPR046459">
    <property type="entry name" value="Caps_syn_GfcC_N"/>
</dbReference>
<name>A0A1H3VSR1_9GAMM</name>